<protein>
    <recommendedName>
        <fullName evidence="4">Right-handed parallel beta-helix repeat-containing protein</fullName>
    </recommendedName>
</protein>
<organism evidence="2 3">
    <name type="scientific">Dokdonella soli</name>
    <dbReference type="NCBI Taxonomy" id="529810"/>
    <lineage>
        <taxon>Bacteria</taxon>
        <taxon>Pseudomonadati</taxon>
        <taxon>Pseudomonadota</taxon>
        <taxon>Gammaproteobacteria</taxon>
        <taxon>Lysobacterales</taxon>
        <taxon>Rhodanobacteraceae</taxon>
        <taxon>Dokdonella</taxon>
    </lineage>
</organism>
<gene>
    <name evidence="2" type="ORF">GCM10009105_17610</name>
</gene>
<sequence>MTISSCIPSTVRRQPLAACIAVLFALVAPEAVAANTWTVTNCNDSGPGSLRAVIAAPTTLSGDTVDLSKLRTTYACSRISLHTGAITVAQDSLTLLGPGDLVGISGKYNGTYQNDRVFNHTGNGELSLQYLDIYDGRLSPVAGPANGGCIASNASVSLFRTQVFGCTATAPGGAQAHGGGIYVRGFLSLRDSAVFANKANSGNGGGLWAGYSVSLASSTISGNTATGSAGGAYAGRGAGLLYSTISGNAAATVGGVLVNGHVADDRLNVIDSTISGNSATAQTIGGVESLIPTTVKNSTIAFNTAVMASNGMAYSFAPGLTVTTGAAPTGTTIAVELQSSILSNNTYGSGTSATELDFSSVVTPNHTLTISGANNLVRAALGPVVPATTTSCPLLGTLRDNGGPTQTHALMSRSPAINTGNNAANLGTDQRGTGYPRVSGAAADIGAYEVQQADIVFNNGFDGCPTLF</sequence>
<comment type="caution">
    <text evidence="2">The sequence shown here is derived from an EMBL/GenBank/DDBJ whole genome shotgun (WGS) entry which is preliminary data.</text>
</comment>
<proteinExistence type="predicted"/>
<reference evidence="2 3" key="1">
    <citation type="journal article" date="2019" name="Int. J. Syst. Evol. Microbiol.">
        <title>The Global Catalogue of Microorganisms (GCM) 10K type strain sequencing project: providing services to taxonomists for standard genome sequencing and annotation.</title>
        <authorList>
            <consortium name="The Broad Institute Genomics Platform"/>
            <consortium name="The Broad Institute Genome Sequencing Center for Infectious Disease"/>
            <person name="Wu L."/>
            <person name="Ma J."/>
        </authorList>
    </citation>
    <scope>NUCLEOTIDE SEQUENCE [LARGE SCALE GENOMIC DNA]</scope>
    <source>
        <strain evidence="2 3">JCM 15421</strain>
    </source>
</reference>
<feature type="signal peptide" evidence="1">
    <location>
        <begin position="1"/>
        <end position="33"/>
    </location>
</feature>
<keyword evidence="3" id="KW-1185">Reference proteome</keyword>
<dbReference type="InterPro" id="IPR011050">
    <property type="entry name" value="Pectin_lyase_fold/virulence"/>
</dbReference>
<keyword evidence="1" id="KW-0732">Signal</keyword>
<dbReference type="InterPro" id="IPR059226">
    <property type="entry name" value="Choice_anch_Q_dom"/>
</dbReference>
<dbReference type="EMBL" id="BAAAEU010000007">
    <property type="protein sequence ID" value="GAA0713823.1"/>
    <property type="molecule type" value="Genomic_DNA"/>
</dbReference>
<evidence type="ECO:0000313" key="2">
    <source>
        <dbReference type="EMBL" id="GAA0713823.1"/>
    </source>
</evidence>
<evidence type="ECO:0000313" key="3">
    <source>
        <dbReference type="Proteomes" id="UP001501523"/>
    </source>
</evidence>
<dbReference type="NCBIfam" id="NF041518">
    <property type="entry name" value="choice_anch_Q"/>
    <property type="match status" value="1"/>
</dbReference>
<dbReference type="RefSeq" id="WP_343789692.1">
    <property type="nucleotide sequence ID" value="NZ_BAAAEU010000007.1"/>
</dbReference>
<accession>A0ABN1IHL5</accession>
<evidence type="ECO:0000256" key="1">
    <source>
        <dbReference type="SAM" id="SignalP"/>
    </source>
</evidence>
<dbReference type="Proteomes" id="UP001501523">
    <property type="component" value="Unassembled WGS sequence"/>
</dbReference>
<name>A0ABN1IHL5_9GAMM</name>
<dbReference type="SUPFAM" id="SSF51126">
    <property type="entry name" value="Pectin lyase-like"/>
    <property type="match status" value="1"/>
</dbReference>
<evidence type="ECO:0008006" key="4">
    <source>
        <dbReference type="Google" id="ProtNLM"/>
    </source>
</evidence>
<feature type="chain" id="PRO_5047046120" description="Right-handed parallel beta-helix repeat-containing protein" evidence="1">
    <location>
        <begin position="34"/>
        <end position="468"/>
    </location>
</feature>